<dbReference type="InterPro" id="IPR029014">
    <property type="entry name" value="NiFe-Hase_large"/>
</dbReference>
<dbReference type="GO" id="GO:0042597">
    <property type="term" value="C:periplasmic space"/>
    <property type="evidence" value="ECO:0007669"/>
    <property type="project" value="UniProtKB-SubCell"/>
</dbReference>
<comment type="subunit">
    <text evidence="4">Heterodimer of a large and a small subunit.</text>
</comment>
<dbReference type="KEGG" id="tmai:FVE67_04850"/>
<evidence type="ECO:0000256" key="7">
    <source>
        <dbReference type="ARBA" id="ARBA00022764"/>
    </source>
</evidence>
<evidence type="ECO:0000313" key="11">
    <source>
        <dbReference type="EMBL" id="QJA06168.1"/>
    </source>
</evidence>
<keyword evidence="6 9" id="KW-0479">Metal-binding</keyword>
<proteinExistence type="inferred from homology"/>
<evidence type="ECO:0000256" key="8">
    <source>
        <dbReference type="ARBA" id="ARBA00023002"/>
    </source>
</evidence>
<dbReference type="FunFam" id="1.10.645.10:FF:000002">
    <property type="entry name" value="Hydrogenase 2 large subunit"/>
    <property type="match status" value="1"/>
</dbReference>
<dbReference type="SUPFAM" id="SSF56762">
    <property type="entry name" value="HydB/Nqo4-like"/>
    <property type="match status" value="1"/>
</dbReference>
<evidence type="ECO:0000313" key="12">
    <source>
        <dbReference type="Proteomes" id="UP000501253"/>
    </source>
</evidence>
<feature type="binding site" evidence="9">
    <location>
        <position position="549"/>
    </location>
    <ligand>
        <name>Fe cation</name>
        <dbReference type="ChEBI" id="CHEBI:24875"/>
    </ligand>
</feature>
<keyword evidence="9" id="KW-0460">Magnesium</keyword>
<evidence type="ECO:0000256" key="4">
    <source>
        <dbReference type="ARBA" id="ARBA00011771"/>
    </source>
</evidence>
<evidence type="ECO:0000256" key="5">
    <source>
        <dbReference type="ARBA" id="ARBA00022596"/>
    </source>
</evidence>
<feature type="binding site" evidence="9">
    <location>
        <position position="552"/>
    </location>
    <ligand>
        <name>Mg(2+)</name>
        <dbReference type="ChEBI" id="CHEBI:18420"/>
    </ligand>
</feature>
<comment type="cofactor">
    <cofactor evidence="1 9">
        <name>Ni(2+)</name>
        <dbReference type="ChEBI" id="CHEBI:49786"/>
    </cofactor>
</comment>
<dbReference type="Gene3D" id="1.10.645.10">
    <property type="entry name" value="Cytochrome-c3 Hydrogenase, chain B"/>
    <property type="match status" value="1"/>
</dbReference>
<dbReference type="Pfam" id="PF00374">
    <property type="entry name" value="NiFeSe_Hases"/>
    <property type="match status" value="1"/>
</dbReference>
<dbReference type="GO" id="GO:0016151">
    <property type="term" value="F:nickel cation binding"/>
    <property type="evidence" value="ECO:0007669"/>
    <property type="project" value="InterPro"/>
</dbReference>
<dbReference type="AlphaFoldDB" id="A0A6H1WSL3"/>
<comment type="similarity">
    <text evidence="3 10">Belongs to the [NiFe]/[NiFeSe] hydrogenase large subunit family.</text>
</comment>
<keyword evidence="8 10" id="KW-0560">Oxidoreductase</keyword>
<comment type="subcellular location">
    <subcellularLocation>
        <location evidence="2">Periplasm</location>
    </subcellularLocation>
</comment>
<sequence length="570" mass="63926">MARKKITIDPITRIEGHLRIDVEVEGGRVREAWASAQMWRGIEVILKGRDPRDAWAFTQRFCGVCTTVHAIASVRAVENALQMEIPLNAQYVRNLILCAHGMHDHIVHFYHLSALDWVDVVSALKADPVKTARLAQSLSDWPGNSVSFFKEVKKKLEKFVASGQLGPFASGYWGHPAMKLPPEVNLLAVGHYLEALDYQYKANQVVAIFGAKTPHIQTVIVGGVALAINPENEATLNMERLAWVRELLLQVRDFVQKVYFVDACALAALYPEWFKIGAGVTNYLAVPDLPLDTAGTKFDLPGGTIFKGDLSSVKPIKSFNDAYFRDNVAECVMHSWYEGDWTRHPWQEDTVPNYTGFQEKGKYSWAKAPRFTGEPMQVGPLAQVLVGYAQGHELIRRWTDEALRRISAISGRRITINDFHSTMGRQVARAIRTAVLADLALKHLDLLVENIGRGDLEVYPYRKPPTFPKGEIMGFGFHEAPRGTLSHWVVIDNGKIKNYQAVVPSTWNVSPRCQLGKRGPYEESLIGNPVAQPERPLEVLRTIHSFDPCIACAVHVLDPERREIIKVKAL</sequence>
<dbReference type="Proteomes" id="UP000501253">
    <property type="component" value="Chromosome"/>
</dbReference>
<feature type="binding site" evidence="9">
    <location>
        <position position="555"/>
    </location>
    <ligand>
        <name>Mg(2+)</name>
        <dbReference type="ChEBI" id="CHEBI:18420"/>
    </ligand>
</feature>
<dbReference type="EMBL" id="CP042909">
    <property type="protein sequence ID" value="QJA06168.1"/>
    <property type="molecule type" value="Genomic_DNA"/>
</dbReference>
<evidence type="ECO:0000256" key="6">
    <source>
        <dbReference type="ARBA" id="ARBA00022723"/>
    </source>
</evidence>
<dbReference type="InterPro" id="IPR001501">
    <property type="entry name" value="Ni-dep_hyd_lsu"/>
</dbReference>
<keyword evidence="7" id="KW-0574">Periplasm</keyword>
<dbReference type="PROSITE" id="PS00507">
    <property type="entry name" value="NI_HGENASE_L_1"/>
    <property type="match status" value="1"/>
</dbReference>
<feature type="binding site" evidence="9">
    <location>
        <position position="65"/>
    </location>
    <ligand>
        <name>Fe cation</name>
        <dbReference type="ChEBI" id="CHEBI:24875"/>
    </ligand>
</feature>
<dbReference type="GO" id="GO:0008901">
    <property type="term" value="F:ferredoxin hydrogenase activity"/>
    <property type="evidence" value="ECO:0007669"/>
    <property type="project" value="InterPro"/>
</dbReference>
<comment type="cofactor">
    <cofactor evidence="9">
        <name>Fe cation</name>
        <dbReference type="ChEBI" id="CHEBI:24875"/>
    </cofactor>
</comment>
<keyword evidence="9" id="KW-0408">Iron</keyword>
<name>A0A6H1WSL3_9BACT</name>
<dbReference type="PANTHER" id="PTHR42958">
    <property type="entry name" value="HYDROGENASE-2 LARGE CHAIN"/>
    <property type="match status" value="1"/>
</dbReference>
<feature type="binding site" evidence="9">
    <location>
        <position position="65"/>
    </location>
    <ligand>
        <name>Ni(2+)</name>
        <dbReference type="ChEBI" id="CHEBI:49786"/>
    </ligand>
</feature>
<evidence type="ECO:0000256" key="2">
    <source>
        <dbReference type="ARBA" id="ARBA00004418"/>
    </source>
</evidence>
<keyword evidence="12" id="KW-1185">Reference proteome</keyword>
<evidence type="ECO:0000256" key="10">
    <source>
        <dbReference type="RuleBase" id="RU003896"/>
    </source>
</evidence>
<feature type="binding site" evidence="9">
    <location>
        <position position="62"/>
    </location>
    <ligand>
        <name>Mg(2+)</name>
        <dbReference type="ChEBI" id="CHEBI:18420"/>
    </ligand>
</feature>
<evidence type="ECO:0000256" key="9">
    <source>
        <dbReference type="PIRSR" id="PIRSR601501-1"/>
    </source>
</evidence>
<feature type="binding site" evidence="9">
    <location>
        <position position="43"/>
    </location>
    <ligand>
        <name>Mg(2+)</name>
        <dbReference type="ChEBI" id="CHEBI:18420"/>
    </ligand>
</feature>
<reference evidence="11 12" key="1">
    <citation type="submission" date="2019-08" db="EMBL/GenBank/DDBJ databases">
        <title>Complete genome sequence of Thermosulfurimonas marina SU872T, an anaerobic thermophilic chemolithoautotrophic bacterium isolated from a shallow marine hydrothermal vent.</title>
        <authorList>
            <person name="Allioux M."/>
            <person name="Jebbar M."/>
            <person name="Slobodkina G."/>
            <person name="Slobodkin A."/>
            <person name="Moalic Y."/>
            <person name="Frolova A."/>
            <person name="Shao Z."/>
            <person name="Alain K."/>
        </authorList>
    </citation>
    <scope>NUCLEOTIDE SEQUENCE [LARGE SCALE GENOMIC DNA]</scope>
    <source>
        <strain evidence="11 12">SU872</strain>
    </source>
</reference>
<organism evidence="11 12">
    <name type="scientific">Thermosulfurimonas marina</name>
    <dbReference type="NCBI Taxonomy" id="2047767"/>
    <lineage>
        <taxon>Bacteria</taxon>
        <taxon>Pseudomonadati</taxon>
        <taxon>Thermodesulfobacteriota</taxon>
        <taxon>Thermodesulfobacteria</taxon>
        <taxon>Thermodesulfobacteriales</taxon>
        <taxon>Thermodesulfobacteriaceae</taxon>
        <taxon>Thermosulfurimonas</taxon>
    </lineage>
</organism>
<evidence type="ECO:0000256" key="3">
    <source>
        <dbReference type="ARBA" id="ARBA00009292"/>
    </source>
</evidence>
<gene>
    <name evidence="11" type="ORF">FVE67_04850</name>
</gene>
<keyword evidence="5 9" id="KW-0533">Nickel</keyword>
<dbReference type="PROSITE" id="PS00508">
    <property type="entry name" value="NI_HGENASE_L_2"/>
    <property type="match status" value="1"/>
</dbReference>
<dbReference type="InterPro" id="IPR018194">
    <property type="entry name" value="Ni-dep_hyd_lsu_Ni_BS"/>
</dbReference>
<dbReference type="InterPro" id="IPR050867">
    <property type="entry name" value="NiFe/NiFeSe_hydrgnase_LSU"/>
</dbReference>
<evidence type="ECO:0000256" key="1">
    <source>
        <dbReference type="ARBA" id="ARBA00001967"/>
    </source>
</evidence>
<accession>A0A6H1WSL3</accession>
<dbReference type="PANTHER" id="PTHR42958:SF1">
    <property type="entry name" value="HYDROGENASE-2 LARGE CHAIN"/>
    <property type="match status" value="1"/>
</dbReference>
<dbReference type="RefSeq" id="WP_168719516.1">
    <property type="nucleotide sequence ID" value="NZ_CP042909.1"/>
</dbReference>
<protein>
    <submittedName>
        <fullName evidence="11">Nickel-dependent hydrogenase large subunit</fullName>
    </submittedName>
</protein>